<sequence>MIQSCLMIKSLFRLSLQMVTVSVQSLIQICGLSWTASEYSTHYRRQKHIYIAISYQNVVIECIYS</sequence>
<dbReference type="Pfam" id="PF13737">
    <property type="entry name" value="DDE_Tnp_1_5"/>
    <property type="match status" value="1"/>
</dbReference>
<keyword evidence="2" id="KW-0614">Plasmid</keyword>
<protein>
    <recommendedName>
        <fullName evidence="1">Transposase DDE domain-containing protein</fullName>
    </recommendedName>
</protein>
<feature type="domain" description="Transposase DDE" evidence="1">
    <location>
        <begin position="1"/>
        <end position="57"/>
    </location>
</feature>
<dbReference type="AlphaFoldDB" id="A0A1P8EN60"/>
<reference evidence="2 3" key="1">
    <citation type="submission" date="2016-08" db="EMBL/GenBank/DDBJ databases">
        <title>Complete genome sequence of Acinetobacter baylyi strain GFJ2.</title>
        <authorList>
            <person name="Tabata M."/>
            <person name="Kuboki S."/>
            <person name="Gibu N."/>
            <person name="Kinouchi Y."/>
            <person name="Vangnai A."/>
            <person name="Kasai D."/>
            <person name="Fukuda M."/>
        </authorList>
    </citation>
    <scope>NUCLEOTIDE SEQUENCE [LARGE SCALE GENOMIC DNA]</scope>
    <source>
        <strain evidence="2 3">GFJ2</strain>
        <plasmid evidence="3">Plasmid pgfj1</plasmid>
    </source>
</reference>
<dbReference type="EMBL" id="CP016897">
    <property type="protein sequence ID" value="APV37664.1"/>
    <property type="molecule type" value="Genomic_DNA"/>
</dbReference>
<evidence type="ECO:0000313" key="3">
    <source>
        <dbReference type="Proteomes" id="UP000185674"/>
    </source>
</evidence>
<proteinExistence type="predicted"/>
<dbReference type="KEGG" id="asol:BEN76_16585"/>
<gene>
    <name evidence="2" type="ORF">BEN76_16585</name>
</gene>
<evidence type="ECO:0000259" key="1">
    <source>
        <dbReference type="Pfam" id="PF13737"/>
    </source>
</evidence>
<geneLocation type="plasmid" evidence="3">
    <name>pgfj1</name>
</geneLocation>
<accession>A0A1P8EN60</accession>
<organism evidence="2 3">
    <name type="scientific">Acinetobacter soli</name>
    <dbReference type="NCBI Taxonomy" id="487316"/>
    <lineage>
        <taxon>Bacteria</taxon>
        <taxon>Pseudomonadati</taxon>
        <taxon>Pseudomonadota</taxon>
        <taxon>Gammaproteobacteria</taxon>
        <taxon>Moraxellales</taxon>
        <taxon>Moraxellaceae</taxon>
        <taxon>Acinetobacter</taxon>
    </lineage>
</organism>
<evidence type="ECO:0000313" key="2">
    <source>
        <dbReference type="EMBL" id="APV37664.1"/>
    </source>
</evidence>
<dbReference type="Proteomes" id="UP000185674">
    <property type="component" value="Plasmid pGFJ1"/>
</dbReference>
<name>A0A1P8EN60_9GAMM</name>
<dbReference type="InterPro" id="IPR025668">
    <property type="entry name" value="Tnp_DDE_dom"/>
</dbReference>